<gene>
    <name evidence="2" type="ORF">HMP0721_1081</name>
</gene>
<sequence length="256" mass="28139">MPKSEMCIDQNGDADPSHVSERSCIMKADERISETFRLGALLAMVGGFLDAYSYVTRGQVFATAETGNIVLMGLNLAQGNGPRALRYLLPISVYALGILVAKWIHEEHTAREISLLHWRQIIIVLEAVVLLGVTFIPQSDGWNLVANGMIAFVSSMQVQSFRRLRGGAFATTMCTGNLRSGVDTLYRAMRSHDRGQARKSLRYFGIIAGFVLGVVISFRLTAVFGRLAMPFAVAVLVVVYLMLLAEPLEADGRVNR</sequence>
<comment type="caution">
    <text evidence="2">The sequence shown here is derived from an EMBL/GenBank/DDBJ whole genome shotgun (WGS) entry which is preliminary data.</text>
</comment>
<proteinExistence type="predicted"/>
<dbReference type="AlphaFoldDB" id="E6MGE8"/>
<feature type="transmembrane region" description="Helical" evidence="1">
    <location>
        <begin position="200"/>
        <end position="221"/>
    </location>
</feature>
<dbReference type="STRING" id="887929.HMP0721_1081"/>
<organism evidence="2 3">
    <name type="scientific">Pseudoramibacter alactolyticus ATCC 23263</name>
    <dbReference type="NCBI Taxonomy" id="887929"/>
    <lineage>
        <taxon>Bacteria</taxon>
        <taxon>Bacillati</taxon>
        <taxon>Bacillota</taxon>
        <taxon>Clostridia</taxon>
        <taxon>Eubacteriales</taxon>
        <taxon>Eubacteriaceae</taxon>
        <taxon>Pseudoramibacter</taxon>
    </lineage>
</organism>
<protein>
    <recommendedName>
        <fullName evidence="4">DUF1275 domain-containing protein</fullName>
    </recommendedName>
</protein>
<reference evidence="2 3" key="1">
    <citation type="submission" date="2010-12" db="EMBL/GenBank/DDBJ databases">
        <authorList>
            <person name="Muzny D."/>
            <person name="Qin X."/>
            <person name="Deng J."/>
            <person name="Jiang H."/>
            <person name="Liu Y."/>
            <person name="Qu J."/>
            <person name="Song X.-Z."/>
            <person name="Zhang L."/>
            <person name="Thornton R."/>
            <person name="Coyle M."/>
            <person name="Francisco L."/>
            <person name="Jackson L."/>
            <person name="Javaid M."/>
            <person name="Korchina V."/>
            <person name="Kovar C."/>
            <person name="Mata R."/>
            <person name="Mathew T."/>
            <person name="Ngo R."/>
            <person name="Nguyen L."/>
            <person name="Nguyen N."/>
            <person name="Okwuonu G."/>
            <person name="Ongeri F."/>
            <person name="Pham C."/>
            <person name="Simmons D."/>
            <person name="Wilczek-Boney K."/>
            <person name="Hale W."/>
            <person name="Jakkamsetti A."/>
            <person name="Pham P."/>
            <person name="Ruth R."/>
            <person name="San Lucas F."/>
            <person name="Warren J."/>
            <person name="Zhang J."/>
            <person name="Zhao Z."/>
            <person name="Zhou C."/>
            <person name="Zhu D."/>
            <person name="Lee S."/>
            <person name="Bess C."/>
            <person name="Blankenburg K."/>
            <person name="Forbes L."/>
            <person name="Fu Q."/>
            <person name="Gubbala S."/>
            <person name="Hirani K."/>
            <person name="Jayaseelan J.C."/>
            <person name="Lara F."/>
            <person name="Munidasa M."/>
            <person name="Palculict T."/>
            <person name="Patil S."/>
            <person name="Pu L.-L."/>
            <person name="Saada N."/>
            <person name="Tang L."/>
            <person name="Weissenberger G."/>
            <person name="Zhu Y."/>
            <person name="Hemphill L."/>
            <person name="Shang Y."/>
            <person name="Youmans B."/>
            <person name="Ayvaz T."/>
            <person name="Ross M."/>
            <person name="Santibanez J."/>
            <person name="Aqrawi P."/>
            <person name="Gross S."/>
            <person name="Joshi V."/>
            <person name="Fowler G."/>
            <person name="Nazareth L."/>
            <person name="Reid J."/>
            <person name="Worley K."/>
            <person name="Petrosino J."/>
            <person name="Highlander S."/>
            <person name="Gibbs R."/>
        </authorList>
    </citation>
    <scope>NUCLEOTIDE SEQUENCE [LARGE SCALE GENOMIC DNA]</scope>
    <source>
        <strain evidence="2 3">ATCC 23263</strain>
    </source>
</reference>
<feature type="transmembrane region" description="Helical" evidence="1">
    <location>
        <begin position="227"/>
        <end position="245"/>
    </location>
</feature>
<evidence type="ECO:0000313" key="2">
    <source>
        <dbReference type="EMBL" id="EFV01688.1"/>
    </source>
</evidence>
<dbReference type="PANTHER" id="PTHR37314">
    <property type="entry name" value="SLR0142 PROTEIN"/>
    <property type="match status" value="1"/>
</dbReference>
<keyword evidence="1" id="KW-0472">Membrane</keyword>
<keyword evidence="1" id="KW-0812">Transmembrane</keyword>
<dbReference type="EMBL" id="AEQN01000016">
    <property type="protein sequence ID" value="EFV01688.1"/>
    <property type="molecule type" value="Genomic_DNA"/>
</dbReference>
<dbReference type="Pfam" id="PF06912">
    <property type="entry name" value="DUF1275"/>
    <property type="match status" value="1"/>
</dbReference>
<dbReference type="Proteomes" id="UP000004754">
    <property type="component" value="Unassembled WGS sequence"/>
</dbReference>
<dbReference type="PANTHER" id="PTHR37314:SF4">
    <property type="entry name" value="UPF0700 TRANSMEMBRANE PROTEIN YOAK"/>
    <property type="match status" value="1"/>
</dbReference>
<keyword evidence="1" id="KW-1133">Transmembrane helix</keyword>
<evidence type="ECO:0008006" key="4">
    <source>
        <dbReference type="Google" id="ProtNLM"/>
    </source>
</evidence>
<dbReference type="eggNOG" id="COG3619">
    <property type="taxonomic scope" value="Bacteria"/>
</dbReference>
<evidence type="ECO:0000313" key="3">
    <source>
        <dbReference type="Proteomes" id="UP000004754"/>
    </source>
</evidence>
<accession>E6MGE8</accession>
<evidence type="ECO:0000256" key="1">
    <source>
        <dbReference type="SAM" id="Phobius"/>
    </source>
</evidence>
<dbReference type="OrthoDB" id="7057004at2"/>
<name>E6MGE8_9FIRM</name>
<keyword evidence="3" id="KW-1185">Reference proteome</keyword>
<dbReference type="InterPro" id="IPR010699">
    <property type="entry name" value="DUF1275"/>
</dbReference>
<dbReference type="HOGENOM" id="CLU_079303_0_0_9"/>